<gene>
    <name evidence="2" type="ORF">AWC12_12620</name>
</gene>
<dbReference type="GO" id="GO:0003677">
    <property type="term" value="F:DNA binding"/>
    <property type="evidence" value="ECO:0007669"/>
    <property type="project" value="InterPro"/>
</dbReference>
<dbReference type="Pfam" id="PF00196">
    <property type="entry name" value="GerE"/>
    <property type="match status" value="1"/>
</dbReference>
<dbReference type="Proteomes" id="UP000193622">
    <property type="component" value="Unassembled WGS sequence"/>
</dbReference>
<dbReference type="GO" id="GO:0006355">
    <property type="term" value="P:regulation of DNA-templated transcription"/>
    <property type="evidence" value="ECO:0007669"/>
    <property type="project" value="InterPro"/>
</dbReference>
<dbReference type="SMART" id="SM00421">
    <property type="entry name" value="HTH_LUXR"/>
    <property type="match status" value="1"/>
</dbReference>
<reference evidence="2 3" key="1">
    <citation type="submission" date="2016-01" db="EMBL/GenBank/DDBJ databases">
        <title>The new phylogeny of the genus Mycobacterium.</title>
        <authorList>
            <person name="Tarcisio F."/>
            <person name="Conor M."/>
            <person name="Antonella G."/>
            <person name="Elisabetta G."/>
            <person name="Giulia F.S."/>
            <person name="Sara T."/>
            <person name="Anna F."/>
            <person name="Clotilde B."/>
            <person name="Roberto B."/>
            <person name="Veronica D.S."/>
            <person name="Fabio R."/>
            <person name="Monica P."/>
            <person name="Olivier J."/>
            <person name="Enrico T."/>
            <person name="Nicola S."/>
        </authorList>
    </citation>
    <scope>NUCLEOTIDE SEQUENCE [LARGE SCALE GENOMIC DNA]</scope>
    <source>
        <strain evidence="2 3">DSM 45541</strain>
    </source>
</reference>
<dbReference type="InterPro" id="IPR036388">
    <property type="entry name" value="WH-like_DNA-bd_sf"/>
</dbReference>
<dbReference type="EMBL" id="LQPC01000028">
    <property type="protein sequence ID" value="ORV88726.1"/>
    <property type="molecule type" value="Genomic_DNA"/>
</dbReference>
<dbReference type="RefSeq" id="WP_085174468.1">
    <property type="nucleotide sequence ID" value="NZ_LQPC01000028.1"/>
</dbReference>
<protein>
    <recommendedName>
        <fullName evidence="1">HTH luxR-type domain-containing protein</fullName>
    </recommendedName>
</protein>
<sequence length="358" mass="38655">MVTIDDFSRVVSAIYASSIRSENWTSALTEISRLLGATGSGLFLGAGSSRSVMAITVPEEVSSRYREHYYAIDCVLDAVEDGPVGLIRGGPELVALTKHSEFYADFMRPYDMCEGLFLRLAVGAIPTSFLAVAPERAKPFETAERVKFLSAIVPHLQQALHTQSHFSELAARADDVNAVIETSRHGIALVAVNHDVAQINTAAERIFNADDGLCVRSRRIASLCGSTSDLLSKSISRACVAQPDGARKGESLTCGRPSGKRPYIVHVLPMTSGAMVMIVDPDLEPEPPKALLLRLFGLTNAEADVALRVMRGDGLTPIADDMALSLATIKTHLHHIFDKTGTHRQAELVRLLLAIKPG</sequence>
<name>A0A1X1WQ20_MYCIR</name>
<dbReference type="Gene3D" id="1.10.10.10">
    <property type="entry name" value="Winged helix-like DNA-binding domain superfamily/Winged helix DNA-binding domain"/>
    <property type="match status" value="1"/>
</dbReference>
<dbReference type="SUPFAM" id="SSF46894">
    <property type="entry name" value="C-terminal effector domain of the bipartite response regulators"/>
    <property type="match status" value="1"/>
</dbReference>
<evidence type="ECO:0000259" key="1">
    <source>
        <dbReference type="SMART" id="SM00421"/>
    </source>
</evidence>
<evidence type="ECO:0000313" key="3">
    <source>
        <dbReference type="Proteomes" id="UP000193622"/>
    </source>
</evidence>
<dbReference type="AlphaFoldDB" id="A0A1X1WQ20"/>
<feature type="domain" description="HTH luxR-type" evidence="1">
    <location>
        <begin position="295"/>
        <end position="352"/>
    </location>
</feature>
<evidence type="ECO:0000313" key="2">
    <source>
        <dbReference type="EMBL" id="ORV88726.1"/>
    </source>
</evidence>
<dbReference type="InterPro" id="IPR000792">
    <property type="entry name" value="Tscrpt_reg_LuxR_C"/>
</dbReference>
<comment type="caution">
    <text evidence="2">The sequence shown here is derived from an EMBL/GenBank/DDBJ whole genome shotgun (WGS) entry which is preliminary data.</text>
</comment>
<organism evidence="2 3">
    <name type="scientific">Mycolicibacterium iranicum</name>
    <name type="common">Mycobacterium iranicum</name>
    <dbReference type="NCBI Taxonomy" id="912594"/>
    <lineage>
        <taxon>Bacteria</taxon>
        <taxon>Bacillati</taxon>
        <taxon>Actinomycetota</taxon>
        <taxon>Actinomycetes</taxon>
        <taxon>Mycobacteriales</taxon>
        <taxon>Mycobacteriaceae</taxon>
        <taxon>Mycolicibacterium</taxon>
    </lineage>
</organism>
<dbReference type="InterPro" id="IPR016032">
    <property type="entry name" value="Sig_transdc_resp-reg_C-effctor"/>
</dbReference>
<proteinExistence type="predicted"/>
<accession>A0A1X1WQ20</accession>